<feature type="binding site" evidence="5">
    <location>
        <position position="182"/>
    </location>
    <ligand>
        <name>Mg(2+)</name>
        <dbReference type="ChEBI" id="CHEBI:18420"/>
        <label>2</label>
        <note>catalytic</note>
    </ligand>
</feature>
<dbReference type="Gene3D" id="3.30.420.10">
    <property type="entry name" value="Ribonuclease H-like superfamily/Ribonuclease H"/>
    <property type="match status" value="1"/>
</dbReference>
<dbReference type="SMART" id="SM00479">
    <property type="entry name" value="EXOIII"/>
    <property type="match status" value="1"/>
</dbReference>
<feature type="binding site" evidence="5">
    <location>
        <position position="19"/>
    </location>
    <ligand>
        <name>Mg(2+)</name>
        <dbReference type="ChEBI" id="CHEBI:18420"/>
        <label>2</label>
        <note>catalytic</note>
    </ligand>
</feature>
<keyword evidence="4 5" id="KW-0269">Exonuclease</keyword>
<name>A0ABV3T6X6_9GAMM</name>
<comment type="subunit">
    <text evidence="5">Homodimer.</text>
</comment>
<comment type="cofactor">
    <cofactor evidence="5">
        <name>Mg(2+)</name>
        <dbReference type="ChEBI" id="CHEBI:18420"/>
    </cofactor>
    <text evidence="5">Binds two Mg(2+) per subunit. The active form of the enzyme binds two Mg(2+) ions in its active site. The first Mg(2+) forms only one salt bridge with the protein.</text>
</comment>
<evidence type="ECO:0000256" key="5">
    <source>
        <dbReference type="HAMAP-Rule" id="MF_00157"/>
    </source>
</evidence>
<dbReference type="CDD" id="cd06134">
    <property type="entry name" value="RNaseT"/>
    <property type="match status" value="1"/>
</dbReference>
<evidence type="ECO:0000256" key="3">
    <source>
        <dbReference type="ARBA" id="ARBA00022801"/>
    </source>
</evidence>
<dbReference type="PANTHER" id="PTHR30231">
    <property type="entry name" value="DNA POLYMERASE III SUBUNIT EPSILON"/>
    <property type="match status" value="1"/>
</dbReference>
<dbReference type="InterPro" id="IPR013520">
    <property type="entry name" value="Ribonucl_H"/>
</dbReference>
<evidence type="ECO:0000313" key="8">
    <source>
        <dbReference type="Proteomes" id="UP001556637"/>
    </source>
</evidence>
<dbReference type="InterPro" id="IPR036397">
    <property type="entry name" value="RNaseH_sf"/>
</dbReference>
<dbReference type="Pfam" id="PF00929">
    <property type="entry name" value="RNase_T"/>
    <property type="match status" value="1"/>
</dbReference>
<dbReference type="HAMAP" id="MF_00157">
    <property type="entry name" value="RNase_T"/>
    <property type="match status" value="1"/>
</dbReference>
<dbReference type="EC" id="3.1.13.-" evidence="5"/>
<dbReference type="RefSeq" id="WP_367983723.1">
    <property type="nucleotide sequence ID" value="NZ_JBAKFF010000001.1"/>
</dbReference>
<evidence type="ECO:0000313" key="7">
    <source>
        <dbReference type="EMBL" id="MEX0430951.1"/>
    </source>
</evidence>
<comment type="caution">
    <text evidence="7">The sequence shown here is derived from an EMBL/GenBank/DDBJ whole genome shotgun (WGS) entry which is preliminary data.</text>
</comment>
<reference evidence="7 8" key="1">
    <citation type="submission" date="2024-02" db="EMBL/GenBank/DDBJ databases">
        <title>New especies of Spiribacter isolated from saline water.</title>
        <authorList>
            <person name="Leon M.J."/>
            <person name="De La Haba R."/>
            <person name="Sanchez-Porro C."/>
            <person name="Ventosa A."/>
        </authorList>
    </citation>
    <scope>NUCLEOTIDE SEQUENCE [LARGE SCALE GENOMIC DNA]</scope>
    <source>
        <strain evidence="8">ag22IC4-189</strain>
    </source>
</reference>
<comment type="caution">
    <text evidence="5">Lacks conserved residue(s) required for the propagation of feature annotation.</text>
</comment>
<keyword evidence="3 5" id="KW-0378">Hydrolase</keyword>
<gene>
    <name evidence="5 7" type="primary">rnt</name>
    <name evidence="7" type="ORF">V6X30_06030</name>
</gene>
<dbReference type="Proteomes" id="UP001556637">
    <property type="component" value="Unassembled WGS sequence"/>
</dbReference>
<feature type="site" description="Important for substrate binding and specificity" evidence="5">
    <location>
        <position position="120"/>
    </location>
</feature>
<feature type="binding site" evidence="5">
    <location>
        <position position="177"/>
    </location>
    <ligand>
        <name>Mg(2+)</name>
        <dbReference type="ChEBI" id="CHEBI:18420"/>
        <label>2</label>
        <note>catalytic</note>
    </ligand>
</feature>
<keyword evidence="1 5" id="KW-0819">tRNA processing</keyword>
<dbReference type="SUPFAM" id="SSF53098">
    <property type="entry name" value="Ribonuclease H-like"/>
    <property type="match status" value="1"/>
</dbReference>
<protein>
    <recommendedName>
        <fullName evidence="5">Ribonuclease T</fullName>
        <ecNumber evidence="5">3.1.13.-</ecNumber>
    </recommendedName>
    <alternativeName>
        <fullName evidence="5">Exoribonuclease T</fullName>
        <shortName evidence="5">RNase T</shortName>
    </alternativeName>
</protein>
<organism evidence="7 8">
    <name type="scientific">Spiribacter insolitus</name>
    <dbReference type="NCBI Taxonomy" id="3122417"/>
    <lineage>
        <taxon>Bacteria</taxon>
        <taxon>Pseudomonadati</taxon>
        <taxon>Pseudomonadota</taxon>
        <taxon>Gammaproteobacteria</taxon>
        <taxon>Chromatiales</taxon>
        <taxon>Ectothiorhodospiraceae</taxon>
        <taxon>Spiribacter</taxon>
    </lineage>
</organism>
<dbReference type="InterPro" id="IPR005987">
    <property type="entry name" value="RNase_T"/>
</dbReference>
<keyword evidence="8" id="KW-1185">Reference proteome</keyword>
<feature type="site" description="Important for substrate binding and specificity" evidence="5">
    <location>
        <position position="73"/>
    </location>
</feature>
<evidence type="ECO:0000256" key="4">
    <source>
        <dbReference type="ARBA" id="ARBA00022839"/>
    </source>
</evidence>
<keyword evidence="2 5" id="KW-0540">Nuclease</keyword>
<dbReference type="InterPro" id="IPR012337">
    <property type="entry name" value="RNaseH-like_sf"/>
</dbReference>
<feature type="binding site" evidence="5">
    <location>
        <position position="19"/>
    </location>
    <ligand>
        <name>Mg(2+)</name>
        <dbReference type="ChEBI" id="CHEBI:18420"/>
        <label>1</label>
        <note>catalytic</note>
    </ligand>
</feature>
<comment type="function">
    <text evidence="5">Trims short 3' overhangs of a variety of RNA species, leaving a one or two nucleotide 3' overhang. Responsible for the end-turnover of tRNA: specifically removes the terminal AMP residue from uncharged tRNA (tRNA-C-C-A). Also appears to be involved in tRNA biosynthesis.</text>
</comment>
<dbReference type="EMBL" id="JBAKFF010000001">
    <property type="protein sequence ID" value="MEX0430951.1"/>
    <property type="molecule type" value="Genomic_DNA"/>
</dbReference>
<comment type="similarity">
    <text evidence="5">Belongs to the RNase T family.</text>
</comment>
<evidence type="ECO:0000259" key="6">
    <source>
        <dbReference type="SMART" id="SM00479"/>
    </source>
</evidence>
<evidence type="ECO:0000256" key="2">
    <source>
        <dbReference type="ARBA" id="ARBA00022722"/>
    </source>
</evidence>
<dbReference type="NCBIfam" id="TIGR01298">
    <property type="entry name" value="RNaseT"/>
    <property type="match status" value="1"/>
</dbReference>
<proteinExistence type="inferred from homology"/>
<accession>A0ABV3T6X6</accession>
<evidence type="ECO:0000256" key="1">
    <source>
        <dbReference type="ARBA" id="ARBA00022694"/>
    </source>
</evidence>
<feature type="binding site" evidence="5">
    <location>
        <position position="21"/>
    </location>
    <ligand>
        <name>Mg(2+)</name>
        <dbReference type="ChEBI" id="CHEBI:18420"/>
        <label>2</label>
        <note>catalytic</note>
    </ligand>
</feature>
<dbReference type="PANTHER" id="PTHR30231:SF2">
    <property type="entry name" value="RIBONUCLEASE T"/>
    <property type="match status" value="1"/>
</dbReference>
<keyword evidence="5" id="KW-0460">Magnesium</keyword>
<feature type="domain" description="Exonuclease" evidence="6">
    <location>
        <begin position="14"/>
        <end position="199"/>
    </location>
</feature>
<feature type="active site" description="Proton donor/acceptor" evidence="5">
    <location>
        <position position="177"/>
    </location>
</feature>
<keyword evidence="5" id="KW-0479">Metal-binding</keyword>
<sequence length="210" mass="22995">MTTRAINQRFRGFLPVVVDIETGGVNAATDAMLQIAAVMVHMDEDGALYTGETHTTHVQPFEGANLDPKSLEFNGIDPDHPLRMAIPEDEALRQIFRPIRETIRATGCSRAVLVGHNAWFDLGFLNAAVNRCGIKRNPFHPFSCFDTATLSGLAFGQTVLARGVAAADLGWDAREAHSAIYDAEKTAELFCTIVNRWDELNDHPDYGAGP</sequence>
<feature type="site" description="Important for substrate binding and specificity" evidence="5">
    <location>
        <position position="142"/>
    </location>
</feature>